<evidence type="ECO:0000259" key="2">
    <source>
        <dbReference type="Pfam" id="PF00188"/>
    </source>
</evidence>
<evidence type="ECO:0000313" key="3">
    <source>
        <dbReference type="EMBL" id="MEX1660212.1"/>
    </source>
</evidence>
<organism evidence="3 4">
    <name type="scientific">Thioclava arctica</name>
    <dbReference type="NCBI Taxonomy" id="3238301"/>
    <lineage>
        <taxon>Bacteria</taxon>
        <taxon>Pseudomonadati</taxon>
        <taxon>Pseudomonadota</taxon>
        <taxon>Alphaproteobacteria</taxon>
        <taxon>Rhodobacterales</taxon>
        <taxon>Paracoccaceae</taxon>
        <taxon>Thioclava</taxon>
    </lineage>
</organism>
<dbReference type="CDD" id="cd05379">
    <property type="entry name" value="CAP_bacterial"/>
    <property type="match status" value="1"/>
</dbReference>
<feature type="chain" id="PRO_5046632827" evidence="1">
    <location>
        <begin position="20"/>
        <end position="155"/>
    </location>
</feature>
<comment type="caution">
    <text evidence="3">The sequence shown here is derived from an EMBL/GenBank/DDBJ whole genome shotgun (WGS) entry which is preliminary data.</text>
</comment>
<proteinExistence type="predicted"/>
<evidence type="ECO:0000256" key="1">
    <source>
        <dbReference type="SAM" id="SignalP"/>
    </source>
</evidence>
<dbReference type="RefSeq" id="WP_368390596.1">
    <property type="nucleotide sequence ID" value="NZ_JBFRYC010000001.1"/>
</dbReference>
<dbReference type="Pfam" id="PF00188">
    <property type="entry name" value="CAP"/>
    <property type="match status" value="1"/>
</dbReference>
<dbReference type="InterPro" id="IPR035940">
    <property type="entry name" value="CAP_sf"/>
</dbReference>
<keyword evidence="1" id="KW-0732">Signal</keyword>
<dbReference type="PANTHER" id="PTHR31157">
    <property type="entry name" value="SCP DOMAIN-CONTAINING PROTEIN"/>
    <property type="match status" value="1"/>
</dbReference>
<feature type="signal peptide" evidence="1">
    <location>
        <begin position="1"/>
        <end position="19"/>
    </location>
</feature>
<gene>
    <name evidence="3" type="ORF">AB4874_00925</name>
</gene>
<dbReference type="InterPro" id="IPR014044">
    <property type="entry name" value="CAP_dom"/>
</dbReference>
<protein>
    <submittedName>
        <fullName evidence="3">CAP domain-containing protein</fullName>
    </submittedName>
</protein>
<dbReference type="Proteomes" id="UP001557465">
    <property type="component" value="Unassembled WGS sequence"/>
</dbReference>
<keyword evidence="4" id="KW-1185">Reference proteome</keyword>
<dbReference type="PANTHER" id="PTHR31157:SF1">
    <property type="entry name" value="SCP DOMAIN-CONTAINING PROTEIN"/>
    <property type="match status" value="1"/>
</dbReference>
<sequence>MRRFFAILAICALPAAAQANGCYINEGLGVALAKAASAQRQSNGLPPVAMDAKLTKAAKAHACDMALQGYFAHQGQNGSTPKTRAKQVGYHACLIAENIAMGERNPRVAFDDWMHSAGHRRNILLPDVSAIGTAVVPQKGGKGPWYVMVLAKPCT</sequence>
<dbReference type="Gene3D" id="3.40.33.10">
    <property type="entry name" value="CAP"/>
    <property type="match status" value="1"/>
</dbReference>
<dbReference type="SUPFAM" id="SSF55797">
    <property type="entry name" value="PR-1-like"/>
    <property type="match status" value="1"/>
</dbReference>
<evidence type="ECO:0000313" key="4">
    <source>
        <dbReference type="Proteomes" id="UP001557465"/>
    </source>
</evidence>
<name>A0ABV3TEX5_9RHOB</name>
<reference evidence="3 4" key="1">
    <citation type="journal article" date="2011" name="Int. J. Syst. Evol. Microbiol.">
        <title>Zhongshania antarctica gen. nov., sp. nov. and Zhongshania guokunii sp. nov., gammaproteobacteria respectively isolated from coastal attached (fast) ice and surface seawater of the Antarctic.</title>
        <authorList>
            <person name="Li H.J."/>
            <person name="Zhang X.Y."/>
            <person name="Chen C.X."/>
            <person name="Zhang Y.J."/>
            <person name="Gao Z.M."/>
            <person name="Yu Y."/>
            <person name="Chen X.L."/>
            <person name="Chen B."/>
            <person name="Zhang Y.Z."/>
        </authorList>
    </citation>
    <scope>NUCLEOTIDE SEQUENCE [LARGE SCALE GENOMIC DNA]</scope>
    <source>
        <strain evidence="3 4">15-R06ZXC-3</strain>
    </source>
</reference>
<dbReference type="EMBL" id="JBFRYC010000001">
    <property type="protein sequence ID" value="MEX1660212.1"/>
    <property type="molecule type" value="Genomic_DNA"/>
</dbReference>
<feature type="domain" description="SCP" evidence="2">
    <location>
        <begin position="40"/>
        <end position="147"/>
    </location>
</feature>
<accession>A0ABV3TEX5</accession>